<dbReference type="PANTHER" id="PTHR33332">
    <property type="entry name" value="REVERSE TRANSCRIPTASE DOMAIN-CONTAINING PROTEIN"/>
    <property type="match status" value="1"/>
</dbReference>
<dbReference type="AlphaFoldDB" id="A0A9Q0YTY1"/>
<organism evidence="1 2">
    <name type="scientific">Holothuria leucospilota</name>
    <name type="common">Black long sea cucumber</name>
    <name type="synonym">Mertensiothuria leucospilota</name>
    <dbReference type="NCBI Taxonomy" id="206669"/>
    <lineage>
        <taxon>Eukaryota</taxon>
        <taxon>Metazoa</taxon>
        <taxon>Echinodermata</taxon>
        <taxon>Eleutherozoa</taxon>
        <taxon>Echinozoa</taxon>
        <taxon>Holothuroidea</taxon>
        <taxon>Aspidochirotacea</taxon>
        <taxon>Aspidochirotida</taxon>
        <taxon>Holothuriidae</taxon>
        <taxon>Holothuria</taxon>
    </lineage>
</organism>
<reference evidence="1" key="1">
    <citation type="submission" date="2021-10" db="EMBL/GenBank/DDBJ databases">
        <title>Tropical sea cucumber genome reveals ecological adaptation and Cuvierian tubules defense mechanism.</title>
        <authorList>
            <person name="Chen T."/>
        </authorList>
    </citation>
    <scope>NUCLEOTIDE SEQUENCE</scope>
    <source>
        <strain evidence="1">Nanhai2018</strain>
        <tissue evidence="1">Muscle</tissue>
    </source>
</reference>
<keyword evidence="2" id="KW-1185">Reference proteome</keyword>
<gene>
    <name evidence="1" type="ORF">HOLleu_32304</name>
</gene>
<dbReference type="Proteomes" id="UP001152320">
    <property type="component" value="Chromosome 16"/>
</dbReference>
<evidence type="ECO:0000313" key="2">
    <source>
        <dbReference type="Proteomes" id="UP001152320"/>
    </source>
</evidence>
<dbReference type="OrthoDB" id="276744at2759"/>
<comment type="caution">
    <text evidence="1">The sequence shown here is derived from an EMBL/GenBank/DDBJ whole genome shotgun (WGS) entry which is preliminary data.</text>
</comment>
<protein>
    <submittedName>
        <fullName evidence="1">Uncharacterized protein</fullName>
    </submittedName>
</protein>
<evidence type="ECO:0000313" key="1">
    <source>
        <dbReference type="EMBL" id="KAJ8027222.1"/>
    </source>
</evidence>
<sequence length="192" mass="22545">MDGKEMKESDEKDLGVYVNTSMKFSRQCAESTKQANRVMGIIKRNFINFDRKVVLNLYKSLIRPHLDYCIQVWRPYLKKKDISLLEGVQRRMTSFITGMESKSYEDLITLYNITQGEIVLKLGNFVEFIRDSKTRGNSKRITPPTVRLEVRRNSFFSRVWKTWNKLPEKVVTAPTLNTFKNRLMECGIFKGQ</sequence>
<proteinExistence type="predicted"/>
<name>A0A9Q0YTY1_HOLLE</name>
<dbReference type="EMBL" id="JAIZAY010000016">
    <property type="protein sequence ID" value="KAJ8027222.1"/>
    <property type="molecule type" value="Genomic_DNA"/>
</dbReference>
<accession>A0A9Q0YTY1</accession>